<evidence type="ECO:0000256" key="1">
    <source>
        <dbReference type="SAM" id="SignalP"/>
    </source>
</evidence>
<dbReference type="Proteomes" id="UP000230066">
    <property type="component" value="Unassembled WGS sequence"/>
</dbReference>
<protein>
    <submittedName>
        <fullName evidence="2">Uncharacterized protein</fullName>
    </submittedName>
</protein>
<accession>A0A4E0R1Y2</accession>
<dbReference type="EMBL" id="JXXN02003691">
    <property type="protein sequence ID" value="THD21275.1"/>
    <property type="molecule type" value="Genomic_DNA"/>
</dbReference>
<dbReference type="AlphaFoldDB" id="A0A4E0R1Y2"/>
<organism evidence="2 3">
    <name type="scientific">Fasciola hepatica</name>
    <name type="common">Liver fluke</name>
    <dbReference type="NCBI Taxonomy" id="6192"/>
    <lineage>
        <taxon>Eukaryota</taxon>
        <taxon>Metazoa</taxon>
        <taxon>Spiralia</taxon>
        <taxon>Lophotrochozoa</taxon>
        <taxon>Platyhelminthes</taxon>
        <taxon>Trematoda</taxon>
        <taxon>Digenea</taxon>
        <taxon>Plagiorchiida</taxon>
        <taxon>Echinostomata</taxon>
        <taxon>Echinostomatoidea</taxon>
        <taxon>Fasciolidae</taxon>
        <taxon>Fasciola</taxon>
    </lineage>
</organism>
<keyword evidence="1" id="KW-0732">Signal</keyword>
<gene>
    <name evidence="2" type="ORF">D915_007482</name>
</gene>
<keyword evidence="3" id="KW-1185">Reference proteome</keyword>
<sequence>MVHCFIITVLLLLCALVNAQLNTTTTTIVIRNETGNLTSTPVPMVKIIRLQLTGSVYRYGEKISWVEEFDKMTSVPYIKVAVELCLTVTQTLYKKYNAVSCILVNLTTIITRVTTPVSNANRLRNGDPDNNVNATVNVSLIARTLNASDVERDFKEVKNHSRYSYGPDVQATIIGDSTYRSAMSVWLVLATVTTTWIL</sequence>
<comment type="caution">
    <text evidence="2">The sequence shown here is derived from an EMBL/GenBank/DDBJ whole genome shotgun (WGS) entry which is preliminary data.</text>
</comment>
<reference evidence="2" key="1">
    <citation type="submission" date="2019-03" db="EMBL/GenBank/DDBJ databases">
        <title>Improved annotation for the trematode Fasciola hepatica.</title>
        <authorList>
            <person name="Choi Y.-J."/>
            <person name="Martin J."/>
            <person name="Mitreva M."/>
        </authorList>
    </citation>
    <scope>NUCLEOTIDE SEQUENCE [LARGE SCALE GENOMIC DNA]</scope>
</reference>
<name>A0A4E0R1Y2_FASHE</name>
<feature type="chain" id="PRO_5020023319" evidence="1">
    <location>
        <begin position="20"/>
        <end position="198"/>
    </location>
</feature>
<evidence type="ECO:0000313" key="3">
    <source>
        <dbReference type="Proteomes" id="UP000230066"/>
    </source>
</evidence>
<proteinExistence type="predicted"/>
<feature type="signal peptide" evidence="1">
    <location>
        <begin position="1"/>
        <end position="19"/>
    </location>
</feature>
<evidence type="ECO:0000313" key="2">
    <source>
        <dbReference type="EMBL" id="THD21275.1"/>
    </source>
</evidence>